<reference evidence="8 9" key="1">
    <citation type="submission" date="2011-05" db="EMBL/GenBank/DDBJ databases">
        <title>Whole genome shotgun sequence of Gordonia alkanivorans NBRC 16433.</title>
        <authorList>
            <person name="Hosoyama A."/>
            <person name="Nakamura S."/>
            <person name="Takarada H."/>
            <person name="Tsuchikane K."/>
            <person name="Yamazaki S."/>
            <person name="Fujita N."/>
        </authorList>
    </citation>
    <scope>NUCLEOTIDE SEQUENCE [LARGE SCALE GENOMIC DNA]</scope>
    <source>
        <strain evidence="8 9">NBRC 16433</strain>
    </source>
</reference>
<evidence type="ECO:0008006" key="10">
    <source>
        <dbReference type="Google" id="ProtNLM"/>
    </source>
</evidence>
<dbReference type="SUPFAM" id="SSF56645">
    <property type="entry name" value="Acyl-CoA dehydrogenase NM domain-like"/>
    <property type="match status" value="1"/>
</dbReference>
<feature type="domain" description="Acyl-CoA dehydrogenase/oxidase C-terminal" evidence="6">
    <location>
        <begin position="200"/>
        <end position="310"/>
    </location>
</feature>
<keyword evidence="3" id="KW-0285">Flavoprotein</keyword>
<comment type="caution">
    <text evidence="8">The sequence shown here is derived from an EMBL/GenBank/DDBJ whole genome shotgun (WGS) entry which is preliminary data.</text>
</comment>
<dbReference type="InterPro" id="IPR013786">
    <property type="entry name" value="AcylCoA_DH/ox_N"/>
</dbReference>
<dbReference type="EMBL" id="BACI01000050">
    <property type="protein sequence ID" value="GAA12297.1"/>
    <property type="molecule type" value="Genomic_DNA"/>
</dbReference>
<evidence type="ECO:0000256" key="3">
    <source>
        <dbReference type="ARBA" id="ARBA00022630"/>
    </source>
</evidence>
<dbReference type="PANTHER" id="PTHR43884">
    <property type="entry name" value="ACYL-COA DEHYDROGENASE"/>
    <property type="match status" value="1"/>
</dbReference>
<keyword evidence="4" id="KW-0274">FAD</keyword>
<evidence type="ECO:0000256" key="5">
    <source>
        <dbReference type="ARBA" id="ARBA00023002"/>
    </source>
</evidence>
<dbReference type="SUPFAM" id="SSF47203">
    <property type="entry name" value="Acyl-CoA dehydrogenase C-terminal domain-like"/>
    <property type="match status" value="1"/>
</dbReference>
<dbReference type="Gene3D" id="1.10.540.10">
    <property type="entry name" value="Acyl-CoA dehydrogenase/oxidase, N-terminal domain"/>
    <property type="match status" value="1"/>
</dbReference>
<dbReference type="RefSeq" id="WP_006358434.1">
    <property type="nucleotide sequence ID" value="NZ_BACI01000050.1"/>
</dbReference>
<dbReference type="AlphaFoldDB" id="F9VUK8"/>
<gene>
    <name evidence="8" type="ORF">GOALK_050_01510</name>
</gene>
<organism evidence="8 9">
    <name type="scientific">Gordonia alkanivorans NBRC 16433</name>
    <dbReference type="NCBI Taxonomy" id="1027371"/>
    <lineage>
        <taxon>Bacteria</taxon>
        <taxon>Bacillati</taxon>
        <taxon>Actinomycetota</taxon>
        <taxon>Actinomycetes</taxon>
        <taxon>Mycobacteriales</taxon>
        <taxon>Gordoniaceae</taxon>
        <taxon>Gordonia</taxon>
    </lineage>
</organism>
<accession>F9VUK8</accession>
<protein>
    <recommendedName>
        <fullName evidence="10">Acyl-CoA dehydrogenase</fullName>
    </recommendedName>
</protein>
<feature type="domain" description="Acyl-CoA dehydrogenase/oxidase N-terminal" evidence="7">
    <location>
        <begin position="17"/>
        <end position="76"/>
    </location>
</feature>
<dbReference type="STRING" id="1027371.GOALK_050_01510"/>
<evidence type="ECO:0000259" key="7">
    <source>
        <dbReference type="Pfam" id="PF02771"/>
    </source>
</evidence>
<evidence type="ECO:0000256" key="2">
    <source>
        <dbReference type="ARBA" id="ARBA00009347"/>
    </source>
</evidence>
<evidence type="ECO:0000313" key="8">
    <source>
        <dbReference type="EMBL" id="GAA12297.1"/>
    </source>
</evidence>
<dbReference type="GO" id="GO:0050660">
    <property type="term" value="F:flavin adenine dinucleotide binding"/>
    <property type="evidence" value="ECO:0007669"/>
    <property type="project" value="InterPro"/>
</dbReference>
<name>F9VUK8_9ACTN</name>
<dbReference type="GeneID" id="80258966"/>
<dbReference type="InterPro" id="IPR036250">
    <property type="entry name" value="AcylCo_DH-like_C"/>
</dbReference>
<evidence type="ECO:0000256" key="4">
    <source>
        <dbReference type="ARBA" id="ARBA00022827"/>
    </source>
</evidence>
<dbReference type="InterPro" id="IPR009100">
    <property type="entry name" value="AcylCoA_DH/oxidase_NM_dom_sf"/>
</dbReference>
<comment type="cofactor">
    <cofactor evidence="1">
        <name>FAD</name>
        <dbReference type="ChEBI" id="CHEBI:57692"/>
    </cofactor>
</comment>
<dbReference type="PANTHER" id="PTHR43884:SF20">
    <property type="entry name" value="ACYL-COA DEHYDROGENASE FADE28"/>
    <property type="match status" value="1"/>
</dbReference>
<proteinExistence type="inferred from homology"/>
<evidence type="ECO:0000259" key="6">
    <source>
        <dbReference type="Pfam" id="PF00441"/>
    </source>
</evidence>
<dbReference type="GO" id="GO:0003995">
    <property type="term" value="F:acyl-CoA dehydrogenase activity"/>
    <property type="evidence" value="ECO:0007669"/>
    <property type="project" value="TreeGrafter"/>
</dbReference>
<dbReference type="Pfam" id="PF02771">
    <property type="entry name" value="Acyl-CoA_dh_N"/>
    <property type="match status" value="1"/>
</dbReference>
<keyword evidence="5" id="KW-0560">Oxidoreductase</keyword>
<evidence type="ECO:0000256" key="1">
    <source>
        <dbReference type="ARBA" id="ARBA00001974"/>
    </source>
</evidence>
<dbReference type="eggNOG" id="COG1960">
    <property type="taxonomic scope" value="Bacteria"/>
</dbReference>
<dbReference type="Gene3D" id="1.20.140.10">
    <property type="entry name" value="Butyryl-CoA Dehydrogenase, subunit A, domain 3"/>
    <property type="match status" value="1"/>
</dbReference>
<sequence length="354" mass="36645">MSDLATELRAALTAMLARIPVDMQTPITAPDAAVWGAVVEAGFTGVDVPEEAGGHGGELGDALAVLDSLAEAGAVTPYLEHALLASWLAGSVGLPLEGTTATVAVIDDGTIRTDGDRILLSGSVTGVAHVDDVDTVVVLMTGPDGPVITVVGREAPGVEITNGADLRGVSYGDIVFRDAEATFSAHSPVDIEDLRRRGALAYAVALAAAARAVRERTVRYASERTQFGRPLAKFQAIQQRLAEMAAQTTLMETAARAATEAASNDPVAAHAAIAAAKVVTSHYATEVASAGHQIHGAIGFTSEHSLGRFTSALWTWTDRYGTEQDWATSLAGEILEAGTDPWDLIVGLGSPDPS</sequence>
<dbReference type="InterPro" id="IPR009075">
    <property type="entry name" value="AcylCo_DH/oxidase_C"/>
</dbReference>
<comment type="similarity">
    <text evidence="2">Belongs to the acyl-CoA dehydrogenase family.</text>
</comment>
<evidence type="ECO:0000313" key="9">
    <source>
        <dbReference type="Proteomes" id="UP000003558"/>
    </source>
</evidence>
<dbReference type="Proteomes" id="UP000003558">
    <property type="component" value="Unassembled WGS sequence"/>
</dbReference>
<dbReference type="InterPro" id="IPR037069">
    <property type="entry name" value="AcylCoA_DH/ox_N_sf"/>
</dbReference>
<dbReference type="Pfam" id="PF00441">
    <property type="entry name" value="Acyl-CoA_dh_1"/>
    <property type="match status" value="1"/>
</dbReference>